<evidence type="ECO:0008006" key="19">
    <source>
        <dbReference type="Google" id="ProtNLM"/>
    </source>
</evidence>
<dbReference type="Pfam" id="PF01392">
    <property type="entry name" value="Fz"/>
    <property type="match status" value="1"/>
</dbReference>
<evidence type="ECO:0000256" key="8">
    <source>
        <dbReference type="ARBA" id="ARBA00022989"/>
    </source>
</evidence>
<dbReference type="InterPro" id="IPR000539">
    <property type="entry name" value="Frizzled/Smoothened_7TM"/>
</dbReference>
<keyword evidence="7" id="KW-0732">Signal</keyword>
<feature type="transmembrane region" description="Helical" evidence="14">
    <location>
        <begin position="561"/>
        <end position="583"/>
    </location>
</feature>
<dbReference type="EMBL" id="JARK01001463">
    <property type="protein sequence ID" value="EYB98910.1"/>
    <property type="molecule type" value="Genomic_DNA"/>
</dbReference>
<feature type="disulfide bond" evidence="13">
    <location>
        <begin position="178"/>
        <end position="202"/>
    </location>
</feature>
<feature type="domain" description="FZ" evidence="15">
    <location>
        <begin position="102"/>
        <end position="221"/>
    </location>
</feature>
<dbReference type="GO" id="GO:0097475">
    <property type="term" value="P:motor neuron migration"/>
    <property type="evidence" value="ECO:0007669"/>
    <property type="project" value="UniProtKB-ARBA"/>
</dbReference>
<gene>
    <name evidence="17" type="primary">Acey_s0127.g1412</name>
    <name evidence="17" type="synonym">Acey-cfz-2</name>
    <name evidence="17" type="ORF">Y032_0127g1412</name>
</gene>
<dbReference type="Gene3D" id="1.10.2000.10">
    <property type="entry name" value="Frizzled cysteine-rich domain"/>
    <property type="match status" value="1"/>
</dbReference>
<evidence type="ECO:0000256" key="13">
    <source>
        <dbReference type="PROSITE-ProRule" id="PRU00090"/>
    </source>
</evidence>
<evidence type="ECO:0000256" key="11">
    <source>
        <dbReference type="ARBA" id="ARBA00023170"/>
    </source>
</evidence>
<dbReference type="GO" id="GO:0060070">
    <property type="term" value="P:canonical Wnt signaling pathway"/>
    <property type="evidence" value="ECO:0007669"/>
    <property type="project" value="TreeGrafter"/>
</dbReference>
<reference evidence="18" key="1">
    <citation type="journal article" date="2015" name="Nat. Genet.">
        <title>The genome and transcriptome of the zoonotic hookworm Ancylostoma ceylanicum identify infection-specific gene families.</title>
        <authorList>
            <person name="Schwarz E.M."/>
            <person name="Hu Y."/>
            <person name="Antoshechkin I."/>
            <person name="Miller M.M."/>
            <person name="Sternberg P.W."/>
            <person name="Aroian R.V."/>
        </authorList>
    </citation>
    <scope>NUCLEOTIDE SEQUENCE</scope>
    <source>
        <strain evidence="18">HY135</strain>
    </source>
</reference>
<feature type="disulfide bond" evidence="13">
    <location>
        <begin position="110"/>
        <end position="156"/>
    </location>
</feature>
<dbReference type="InterPro" id="IPR036790">
    <property type="entry name" value="Frizzled_dom_sf"/>
</dbReference>
<dbReference type="PROSITE" id="PS50261">
    <property type="entry name" value="G_PROTEIN_RECEP_F2_4"/>
    <property type="match status" value="1"/>
</dbReference>
<feature type="transmembrane region" description="Helical" evidence="14">
    <location>
        <begin position="461"/>
        <end position="487"/>
    </location>
</feature>
<evidence type="ECO:0000256" key="6">
    <source>
        <dbReference type="ARBA" id="ARBA00022692"/>
    </source>
</evidence>
<evidence type="ECO:0000256" key="9">
    <source>
        <dbReference type="ARBA" id="ARBA00023136"/>
    </source>
</evidence>
<dbReference type="Gene3D" id="1.20.1070.10">
    <property type="entry name" value="Rhodopsin 7-helix transmembrane proteins"/>
    <property type="match status" value="1"/>
</dbReference>
<keyword evidence="18" id="KW-1185">Reference proteome</keyword>
<dbReference type="AlphaFoldDB" id="A0A016T890"/>
<dbReference type="Proteomes" id="UP000024635">
    <property type="component" value="Unassembled WGS sequence"/>
</dbReference>
<evidence type="ECO:0000256" key="12">
    <source>
        <dbReference type="ARBA" id="ARBA00023180"/>
    </source>
</evidence>
<keyword evidence="12" id="KW-0325">Glycoprotein</keyword>
<dbReference type="GO" id="GO:0035567">
    <property type="term" value="P:non-canonical Wnt signaling pathway"/>
    <property type="evidence" value="ECO:0007669"/>
    <property type="project" value="TreeGrafter"/>
</dbReference>
<dbReference type="InterPro" id="IPR015526">
    <property type="entry name" value="Frizzled/SFRP"/>
</dbReference>
<dbReference type="InterPro" id="IPR020067">
    <property type="entry name" value="Frizzled_dom"/>
</dbReference>
<comment type="similarity">
    <text evidence="2">Belongs to the G-protein coupled receptor Fz/Smo family.</text>
</comment>
<evidence type="ECO:0000259" key="16">
    <source>
        <dbReference type="PROSITE" id="PS50261"/>
    </source>
</evidence>
<dbReference type="OrthoDB" id="10053709at2759"/>
<feature type="transmembrane region" description="Helical" evidence="14">
    <location>
        <begin position="376"/>
        <end position="402"/>
    </location>
</feature>
<dbReference type="PROSITE" id="PS50038">
    <property type="entry name" value="FZ"/>
    <property type="match status" value="1"/>
</dbReference>
<feature type="transmembrane region" description="Helical" evidence="14">
    <location>
        <begin position="513"/>
        <end position="533"/>
    </location>
</feature>
<keyword evidence="5" id="KW-0879">Wnt signaling pathway</keyword>
<dbReference type="SMART" id="SM01330">
    <property type="entry name" value="Frizzled"/>
    <property type="match status" value="1"/>
</dbReference>
<organism evidence="17 18">
    <name type="scientific">Ancylostoma ceylanicum</name>
    <dbReference type="NCBI Taxonomy" id="53326"/>
    <lineage>
        <taxon>Eukaryota</taxon>
        <taxon>Metazoa</taxon>
        <taxon>Ecdysozoa</taxon>
        <taxon>Nematoda</taxon>
        <taxon>Chromadorea</taxon>
        <taxon>Rhabditida</taxon>
        <taxon>Rhabditina</taxon>
        <taxon>Rhabditomorpha</taxon>
        <taxon>Strongyloidea</taxon>
        <taxon>Ancylostomatidae</taxon>
        <taxon>Ancylostomatinae</taxon>
        <taxon>Ancylostoma</taxon>
    </lineage>
</organism>
<dbReference type="PRINTS" id="PR00489">
    <property type="entry name" value="FRIZZLED"/>
</dbReference>
<dbReference type="InterPro" id="IPR017981">
    <property type="entry name" value="GPCR_2-like_7TM"/>
</dbReference>
<comment type="subcellular location">
    <subcellularLocation>
        <location evidence="1">Cell membrane</location>
        <topology evidence="1">Multi-pass membrane protein</topology>
    </subcellularLocation>
</comment>
<proteinExistence type="inferred from homology"/>
<evidence type="ECO:0000313" key="18">
    <source>
        <dbReference type="Proteomes" id="UP000024635"/>
    </source>
</evidence>
<dbReference type="GO" id="GO:0017147">
    <property type="term" value="F:Wnt-protein binding"/>
    <property type="evidence" value="ECO:0007669"/>
    <property type="project" value="TreeGrafter"/>
</dbReference>
<evidence type="ECO:0000256" key="1">
    <source>
        <dbReference type="ARBA" id="ARBA00004651"/>
    </source>
</evidence>
<evidence type="ECO:0000259" key="15">
    <source>
        <dbReference type="PROSITE" id="PS50038"/>
    </source>
</evidence>
<dbReference type="Pfam" id="PF01534">
    <property type="entry name" value="Frizzled"/>
    <property type="match status" value="1"/>
</dbReference>
<feature type="domain" description="G-protein coupled receptors family 2 profile 2" evidence="16">
    <location>
        <begin position="293"/>
        <end position="590"/>
    </location>
</feature>
<keyword evidence="8 14" id="KW-1133">Transmembrane helix</keyword>
<feature type="transmembrane region" description="Helical" evidence="14">
    <location>
        <begin position="332"/>
        <end position="352"/>
    </location>
</feature>
<keyword evidence="4" id="KW-1003">Cell membrane</keyword>
<keyword evidence="11" id="KW-0675">Receptor</keyword>
<dbReference type="GO" id="GO:0042813">
    <property type="term" value="F:Wnt receptor activity"/>
    <property type="evidence" value="ECO:0007669"/>
    <property type="project" value="TreeGrafter"/>
</dbReference>
<feature type="disulfide bond" evidence="13">
    <location>
        <begin position="147"/>
        <end position="185"/>
    </location>
</feature>
<dbReference type="STRING" id="53326.A0A016T890"/>
<comment type="caution">
    <text evidence="13">Lacks conserved residue(s) required for the propagation of feature annotation.</text>
</comment>
<evidence type="ECO:0000256" key="14">
    <source>
        <dbReference type="SAM" id="Phobius"/>
    </source>
</evidence>
<dbReference type="CDD" id="cd15035">
    <property type="entry name" value="7tmF_FZD5_FZD8-like"/>
    <property type="match status" value="1"/>
</dbReference>
<comment type="caution">
    <text evidence="17">The sequence shown here is derived from an EMBL/GenBank/DDBJ whole genome shotgun (WGS) entry which is preliminary data.</text>
</comment>
<evidence type="ECO:0000256" key="4">
    <source>
        <dbReference type="ARBA" id="ARBA00022475"/>
    </source>
</evidence>
<sequence>MRLLILNVKNTAGEETIFSRNFGSVTQVQGHFRVIYCCMDLANQALIIPPNIPVRGLMEESWEAGVIPCCASRISRIARGQPTMLRVLVLLGAVPAIFAKGCQPITIPLCKGVGYNMTSFPNSYGHEKQEEAGLEVHQFFPLVEYGCYEHLRFFLCTLYTPICQENYDRPILPCMELCLEAKKRCSPIMQQYGFRWPETLSCESLPTMSEQASSGNICAAPPDTPKQVNTKVSSGPSAPRPHVGISVQDLQNQCDCSCQPPFQVVSNPKAMVGNVTRCSYPCEAPSLQAPGKKELISGWMGVWAFACFFLSAFTFLTFLIETDRFQYPERPIFMLVFCQLMVAVGFIIRVSVGHEQVACDSYKIKGIDEGNGSLCFVVFLLTYFFGMAACVWWIILSLSWVLAAASKWSSEAIASYSAHFHAVGWLLPAAQTIVVLVFNAIDGDPVSGMCYVGNTDVDHLRMFVLGPLIIYFSLGVLFLFVGFFNLWRIRNEVQKQHPGLCNASKLTNLMTKIGTFSVLYTLPALFVILSLFYEQHHRPLWEQSITCTCANRKLNAGDASFMLSMVKSFCMCVMGLTSGVWVCSRKTLNSWRNVICCLGTSRSTAKYQPADVLYAKSDFSSPQFYNTAMRQNHLYAGIPAAEKL</sequence>
<dbReference type="GO" id="GO:1905485">
    <property type="term" value="P:positive regulation of motor neuron migration"/>
    <property type="evidence" value="ECO:0007669"/>
    <property type="project" value="UniProtKB-ARBA"/>
</dbReference>
<keyword evidence="6 14" id="KW-0812">Transmembrane</keyword>
<evidence type="ECO:0000256" key="10">
    <source>
        <dbReference type="ARBA" id="ARBA00023157"/>
    </source>
</evidence>
<evidence type="ECO:0000256" key="2">
    <source>
        <dbReference type="ARBA" id="ARBA00008077"/>
    </source>
</evidence>
<evidence type="ECO:0000313" key="17">
    <source>
        <dbReference type="EMBL" id="EYB98910.1"/>
    </source>
</evidence>
<dbReference type="SUPFAM" id="SSF63501">
    <property type="entry name" value="Frizzled cysteine-rich domain"/>
    <property type="match status" value="1"/>
</dbReference>
<dbReference type="GO" id="GO:1904937">
    <property type="term" value="P:sensory neuron migration"/>
    <property type="evidence" value="ECO:0007669"/>
    <property type="project" value="UniProtKB-ARBA"/>
</dbReference>
<evidence type="ECO:0000256" key="3">
    <source>
        <dbReference type="ARBA" id="ARBA00022473"/>
    </source>
</evidence>
<dbReference type="FunFam" id="1.10.2000.10:FF:000016">
    <property type="entry name" value="Frizzled"/>
    <property type="match status" value="1"/>
</dbReference>
<dbReference type="SMART" id="SM00063">
    <property type="entry name" value="FRI"/>
    <property type="match status" value="1"/>
</dbReference>
<feature type="disulfide bond" evidence="13">
    <location>
        <begin position="102"/>
        <end position="163"/>
    </location>
</feature>
<dbReference type="PANTHER" id="PTHR11309">
    <property type="entry name" value="FRIZZLED"/>
    <property type="match status" value="1"/>
</dbReference>
<evidence type="ECO:0000256" key="7">
    <source>
        <dbReference type="ARBA" id="ARBA00022729"/>
    </source>
</evidence>
<accession>A0A016T890</accession>
<dbReference type="PANTHER" id="PTHR11309:SF126">
    <property type="entry name" value="FRIZZLED-2"/>
    <property type="match status" value="1"/>
</dbReference>
<dbReference type="GO" id="GO:0005886">
    <property type="term" value="C:plasma membrane"/>
    <property type="evidence" value="ECO:0007669"/>
    <property type="project" value="UniProtKB-SubCell"/>
</dbReference>
<keyword evidence="10 13" id="KW-1015">Disulfide bond</keyword>
<keyword evidence="9 14" id="KW-0472">Membrane</keyword>
<feature type="transmembrane region" description="Helical" evidence="14">
    <location>
        <begin position="296"/>
        <end position="320"/>
    </location>
</feature>
<keyword evidence="3" id="KW-0217">Developmental protein</keyword>
<name>A0A016T890_9BILA</name>
<dbReference type="GO" id="GO:0097402">
    <property type="term" value="P:neuroblast migration"/>
    <property type="evidence" value="ECO:0007669"/>
    <property type="project" value="UniProtKB-ARBA"/>
</dbReference>
<evidence type="ECO:0000256" key="5">
    <source>
        <dbReference type="ARBA" id="ARBA00022687"/>
    </source>
</evidence>
<protein>
    <recommendedName>
        <fullName evidence="19">Fz domain protein</fullName>
    </recommendedName>
</protein>